<gene>
    <name evidence="4" type="ORF">PAECIP111891_00884</name>
</gene>
<comment type="similarity">
    <text evidence="1">Belongs to the peptidase A24 family.</text>
</comment>
<dbReference type="EMBL" id="CAKMMW010000002">
    <property type="protein sequence ID" value="CAH1196511.1"/>
    <property type="molecule type" value="Genomic_DNA"/>
</dbReference>
<keyword evidence="2" id="KW-1133">Transmembrane helix</keyword>
<proteinExistence type="inferred from homology"/>
<reference evidence="4" key="1">
    <citation type="submission" date="2022-01" db="EMBL/GenBank/DDBJ databases">
        <authorList>
            <person name="Criscuolo A."/>
        </authorList>
    </citation>
    <scope>NUCLEOTIDE SEQUENCE</scope>
    <source>
        <strain evidence="4">CIP111891</strain>
    </source>
</reference>
<sequence length="183" mass="20162">MGRSLIEGRSDHILVCLGLFIIFITVAFVIDARYSKLPNKLTMCGTIFGVLFHTCSEGWNGLLFSLIGASTGFIMVLVLYVVGALGAGDVKLFAAIGAIMGVMFVVQTLVYAILWAGLIGLLLLLIQRKIRTTSRKLAGWLFTILALKKFETIIELKQQKNIKFPFMYAVFPAAAVTIYYSLL</sequence>
<evidence type="ECO:0000313" key="4">
    <source>
        <dbReference type="EMBL" id="CAH1196511.1"/>
    </source>
</evidence>
<evidence type="ECO:0000313" key="5">
    <source>
        <dbReference type="Proteomes" id="UP000838821"/>
    </source>
</evidence>
<dbReference type="PANTHER" id="PTHR30487">
    <property type="entry name" value="TYPE 4 PREPILIN-LIKE PROTEINS LEADER PEPTIDE-PROCESSING ENZYME"/>
    <property type="match status" value="1"/>
</dbReference>
<keyword evidence="5" id="KW-1185">Reference proteome</keyword>
<accession>A0ABN8G104</accession>
<organism evidence="4 5">
    <name type="scientific">Paenibacillus allorhizoplanae</name>
    <dbReference type="NCBI Taxonomy" id="2905648"/>
    <lineage>
        <taxon>Bacteria</taxon>
        <taxon>Bacillati</taxon>
        <taxon>Bacillota</taxon>
        <taxon>Bacilli</taxon>
        <taxon>Bacillales</taxon>
        <taxon>Paenibacillaceae</taxon>
        <taxon>Paenibacillus</taxon>
    </lineage>
</organism>
<protein>
    <recommendedName>
        <fullName evidence="3">Prepilin type IV endopeptidase peptidase domain-containing protein</fullName>
    </recommendedName>
</protein>
<keyword evidence="2" id="KW-0472">Membrane</keyword>
<evidence type="ECO:0000256" key="2">
    <source>
        <dbReference type="SAM" id="Phobius"/>
    </source>
</evidence>
<feature type="transmembrane region" description="Helical" evidence="2">
    <location>
        <begin position="93"/>
        <end position="126"/>
    </location>
</feature>
<feature type="transmembrane region" description="Helical" evidence="2">
    <location>
        <begin position="12"/>
        <end position="30"/>
    </location>
</feature>
<feature type="transmembrane region" description="Helical" evidence="2">
    <location>
        <begin position="164"/>
        <end position="182"/>
    </location>
</feature>
<evidence type="ECO:0000256" key="1">
    <source>
        <dbReference type="ARBA" id="ARBA00005801"/>
    </source>
</evidence>
<dbReference type="InterPro" id="IPR050882">
    <property type="entry name" value="Prepilin_peptidase/N-MTase"/>
</dbReference>
<name>A0ABN8G104_9BACL</name>
<evidence type="ECO:0000259" key="3">
    <source>
        <dbReference type="Pfam" id="PF01478"/>
    </source>
</evidence>
<comment type="caution">
    <text evidence="4">The sequence shown here is derived from an EMBL/GenBank/DDBJ whole genome shotgun (WGS) entry which is preliminary data.</text>
</comment>
<dbReference type="PANTHER" id="PTHR30487:SF0">
    <property type="entry name" value="PREPILIN LEADER PEPTIDASE_N-METHYLTRANSFERASE-RELATED"/>
    <property type="match status" value="1"/>
</dbReference>
<dbReference type="InterPro" id="IPR000045">
    <property type="entry name" value="Prepilin_IV_endopep_pep"/>
</dbReference>
<feature type="domain" description="Prepilin type IV endopeptidase peptidase" evidence="3">
    <location>
        <begin position="19"/>
        <end position="121"/>
    </location>
</feature>
<dbReference type="Gene3D" id="1.20.120.1220">
    <property type="match status" value="1"/>
</dbReference>
<dbReference type="RefSeq" id="WP_236284934.1">
    <property type="nucleotide sequence ID" value="NZ_CAKMMW010000002.1"/>
</dbReference>
<dbReference type="Pfam" id="PF01478">
    <property type="entry name" value="Peptidase_A24"/>
    <property type="match status" value="1"/>
</dbReference>
<dbReference type="Proteomes" id="UP000838821">
    <property type="component" value="Unassembled WGS sequence"/>
</dbReference>
<keyword evidence="2" id="KW-0812">Transmembrane</keyword>
<feature type="transmembrane region" description="Helical" evidence="2">
    <location>
        <begin position="62"/>
        <end position="87"/>
    </location>
</feature>